<dbReference type="SMART" id="SM00916">
    <property type="entry name" value="L51_S25_CI-B8"/>
    <property type="match status" value="1"/>
</dbReference>
<accession>A0A8E2EKR7</accession>
<dbReference type="AlphaFoldDB" id="A0A8E2EKR7"/>
<dbReference type="EMBL" id="KV744814">
    <property type="protein sequence ID" value="OCK85749.1"/>
    <property type="molecule type" value="Genomic_DNA"/>
</dbReference>
<keyword evidence="2" id="KW-0689">Ribosomal protein</keyword>
<dbReference type="InterPro" id="IPR007741">
    <property type="entry name" value="Ribosomal_mL43/mS25/NADH_DH"/>
</dbReference>
<evidence type="ECO:0000313" key="7">
    <source>
        <dbReference type="EMBL" id="OCK85749.1"/>
    </source>
</evidence>
<dbReference type="GO" id="GO:0003735">
    <property type="term" value="F:structural constituent of ribosome"/>
    <property type="evidence" value="ECO:0007669"/>
    <property type="project" value="InterPro"/>
</dbReference>
<sequence length="199" mass="22636">MTNKTLRMVSILQRMRKLKSKLLAIRVGPGAVILPKDVKRIHLECAQHINGGHRGAKKFWREMLPRLKFRNPAVSMTVSRNIEQEGDAKLIIYFTTPPQSTPTPTSSPSAESTSQPKPREVKIDIKHLHESAILAELLKATGGTEVLPTEVELEEIKQLEEEKEKSRRDSERSLEVRRKRKKEEEMMKQARGEVGLDVA</sequence>
<dbReference type="InterPro" id="IPR040049">
    <property type="entry name" value="Ribosomal_mS25/mL61"/>
</dbReference>
<dbReference type="GO" id="GO:0005840">
    <property type="term" value="C:ribosome"/>
    <property type="evidence" value="ECO:0007669"/>
    <property type="project" value="UniProtKB-KW"/>
</dbReference>
<dbReference type="SUPFAM" id="SSF52833">
    <property type="entry name" value="Thioredoxin-like"/>
    <property type="match status" value="1"/>
</dbReference>
<dbReference type="GO" id="GO:1990904">
    <property type="term" value="C:ribonucleoprotein complex"/>
    <property type="evidence" value="ECO:0007669"/>
    <property type="project" value="UniProtKB-KW"/>
</dbReference>
<dbReference type="Proteomes" id="UP000250266">
    <property type="component" value="Unassembled WGS sequence"/>
</dbReference>
<evidence type="ECO:0000256" key="1">
    <source>
        <dbReference type="ARBA" id="ARBA00004173"/>
    </source>
</evidence>
<dbReference type="PANTHER" id="PTHR13274">
    <property type="entry name" value="MITOCHONDRIAL RIBOSOMAL PROTEIN S25"/>
    <property type="match status" value="1"/>
</dbReference>
<evidence type="ECO:0000256" key="5">
    <source>
        <dbReference type="SAM" id="MobiDB-lite"/>
    </source>
</evidence>
<gene>
    <name evidence="7" type="ORF">K432DRAFT_377395</name>
</gene>
<evidence type="ECO:0000256" key="3">
    <source>
        <dbReference type="ARBA" id="ARBA00023128"/>
    </source>
</evidence>
<protein>
    <recommendedName>
        <fullName evidence="6">Ribosomal protein/NADH dehydrogenase domain-containing protein</fullName>
    </recommendedName>
</protein>
<feature type="region of interest" description="Disordered" evidence="5">
    <location>
        <begin position="95"/>
        <end position="118"/>
    </location>
</feature>
<proteinExistence type="predicted"/>
<dbReference type="OrthoDB" id="1696305at2759"/>
<evidence type="ECO:0000256" key="2">
    <source>
        <dbReference type="ARBA" id="ARBA00022980"/>
    </source>
</evidence>
<name>A0A8E2EKR7_9PEZI</name>
<feature type="region of interest" description="Disordered" evidence="5">
    <location>
        <begin position="157"/>
        <end position="199"/>
    </location>
</feature>
<keyword evidence="8" id="KW-1185">Reference proteome</keyword>
<dbReference type="InterPro" id="IPR036249">
    <property type="entry name" value="Thioredoxin-like_sf"/>
</dbReference>
<evidence type="ECO:0000259" key="6">
    <source>
        <dbReference type="SMART" id="SM00916"/>
    </source>
</evidence>
<feature type="compositionally biased region" description="Basic and acidic residues" evidence="5">
    <location>
        <begin position="157"/>
        <end position="191"/>
    </location>
</feature>
<keyword evidence="4" id="KW-0687">Ribonucleoprotein</keyword>
<evidence type="ECO:0000256" key="4">
    <source>
        <dbReference type="ARBA" id="ARBA00023274"/>
    </source>
</evidence>
<dbReference type="GO" id="GO:0005739">
    <property type="term" value="C:mitochondrion"/>
    <property type="evidence" value="ECO:0007669"/>
    <property type="project" value="UniProtKB-SubCell"/>
</dbReference>
<keyword evidence="3" id="KW-0496">Mitochondrion</keyword>
<dbReference type="Pfam" id="PF05047">
    <property type="entry name" value="L51_S25_CI-B8"/>
    <property type="match status" value="1"/>
</dbReference>
<reference evidence="7 8" key="1">
    <citation type="journal article" date="2016" name="Nat. Commun.">
        <title>Ectomycorrhizal ecology is imprinted in the genome of the dominant symbiotic fungus Cenococcum geophilum.</title>
        <authorList>
            <consortium name="DOE Joint Genome Institute"/>
            <person name="Peter M."/>
            <person name="Kohler A."/>
            <person name="Ohm R.A."/>
            <person name="Kuo A."/>
            <person name="Krutzmann J."/>
            <person name="Morin E."/>
            <person name="Arend M."/>
            <person name="Barry K.W."/>
            <person name="Binder M."/>
            <person name="Choi C."/>
            <person name="Clum A."/>
            <person name="Copeland A."/>
            <person name="Grisel N."/>
            <person name="Haridas S."/>
            <person name="Kipfer T."/>
            <person name="LaButti K."/>
            <person name="Lindquist E."/>
            <person name="Lipzen A."/>
            <person name="Maire R."/>
            <person name="Meier B."/>
            <person name="Mihaltcheva S."/>
            <person name="Molinier V."/>
            <person name="Murat C."/>
            <person name="Poggeler S."/>
            <person name="Quandt C.A."/>
            <person name="Sperisen C."/>
            <person name="Tritt A."/>
            <person name="Tisserant E."/>
            <person name="Crous P.W."/>
            <person name="Henrissat B."/>
            <person name="Nehls U."/>
            <person name="Egli S."/>
            <person name="Spatafora J.W."/>
            <person name="Grigoriev I.V."/>
            <person name="Martin F.M."/>
        </authorList>
    </citation>
    <scope>NUCLEOTIDE SEQUENCE [LARGE SCALE GENOMIC DNA]</scope>
    <source>
        <strain evidence="7 8">CBS 459.81</strain>
    </source>
</reference>
<feature type="domain" description="Ribosomal protein/NADH dehydrogenase" evidence="6">
    <location>
        <begin position="48"/>
        <end position="144"/>
    </location>
</feature>
<organism evidence="7 8">
    <name type="scientific">Lepidopterella palustris CBS 459.81</name>
    <dbReference type="NCBI Taxonomy" id="1314670"/>
    <lineage>
        <taxon>Eukaryota</taxon>
        <taxon>Fungi</taxon>
        <taxon>Dikarya</taxon>
        <taxon>Ascomycota</taxon>
        <taxon>Pezizomycotina</taxon>
        <taxon>Dothideomycetes</taxon>
        <taxon>Pleosporomycetidae</taxon>
        <taxon>Mytilinidiales</taxon>
        <taxon>Argynnaceae</taxon>
        <taxon>Lepidopterella</taxon>
    </lineage>
</organism>
<feature type="compositionally biased region" description="Low complexity" evidence="5">
    <location>
        <begin position="95"/>
        <end position="116"/>
    </location>
</feature>
<evidence type="ECO:0000313" key="8">
    <source>
        <dbReference type="Proteomes" id="UP000250266"/>
    </source>
</evidence>
<dbReference type="PANTHER" id="PTHR13274:SF2">
    <property type="entry name" value="SMALL RIBOSOMAL SUBUNIT PROTEIN MS25"/>
    <property type="match status" value="1"/>
</dbReference>
<comment type="subcellular location">
    <subcellularLocation>
        <location evidence="1">Mitochondrion</location>
    </subcellularLocation>
</comment>